<dbReference type="GO" id="GO:0004332">
    <property type="term" value="F:fructose-bisphosphate aldolase activity"/>
    <property type="evidence" value="ECO:0007669"/>
    <property type="project" value="UniProtKB-EC"/>
</dbReference>
<dbReference type="SUPFAM" id="SSF51569">
    <property type="entry name" value="Aldolase"/>
    <property type="match status" value="1"/>
</dbReference>
<feature type="binding site" evidence="12">
    <location>
        <begin position="252"/>
        <end position="254"/>
    </location>
    <ligand>
        <name>dihydroxyacetone phosphate</name>
        <dbReference type="ChEBI" id="CHEBI:57642"/>
    </ligand>
</feature>
<dbReference type="PROSITE" id="PS00602">
    <property type="entry name" value="ALDOLASE_CLASS_II_1"/>
    <property type="match status" value="1"/>
</dbReference>
<dbReference type="InterPro" id="IPR013785">
    <property type="entry name" value="Aldolase_TIM"/>
</dbReference>
<feature type="binding site" evidence="13">
    <location>
        <position position="251"/>
    </location>
    <ligand>
        <name>Zn(2+)</name>
        <dbReference type="ChEBI" id="CHEBI:29105"/>
        <label>1</label>
        <note>catalytic</note>
    </ligand>
</feature>
<evidence type="ECO:0000256" key="12">
    <source>
        <dbReference type="PIRSR" id="PIRSR001359-2"/>
    </source>
</evidence>
<dbReference type="InterPro" id="IPR006411">
    <property type="entry name" value="Fruct_bisP_bact"/>
</dbReference>
<feature type="binding site" evidence="13">
    <location>
        <position position="214"/>
    </location>
    <ligand>
        <name>Zn(2+)</name>
        <dbReference type="ChEBI" id="CHEBI:29105"/>
        <label>1</label>
        <note>catalytic</note>
    </ligand>
</feature>
<evidence type="ECO:0000256" key="6">
    <source>
        <dbReference type="ARBA" id="ARBA00013779"/>
    </source>
</evidence>
<keyword evidence="8 13" id="KW-0862">Zinc</keyword>
<gene>
    <name evidence="15" type="ORF">DEO23_06055</name>
</gene>
<name>A0A2U2RKX3_9MICO</name>
<comment type="catalytic activity">
    <reaction evidence="1 14">
        <text>beta-D-fructose 1,6-bisphosphate = D-glyceraldehyde 3-phosphate + dihydroxyacetone phosphate</text>
        <dbReference type="Rhea" id="RHEA:14729"/>
        <dbReference type="ChEBI" id="CHEBI:32966"/>
        <dbReference type="ChEBI" id="CHEBI:57642"/>
        <dbReference type="ChEBI" id="CHEBI:59776"/>
        <dbReference type="EC" id="4.1.2.13"/>
    </reaction>
</comment>
<dbReference type="PIRSF" id="PIRSF001359">
    <property type="entry name" value="F_bP_aldolase_II"/>
    <property type="match status" value="1"/>
</dbReference>
<feature type="binding site" evidence="13">
    <location>
        <position position="132"/>
    </location>
    <ligand>
        <name>Zn(2+)</name>
        <dbReference type="ChEBI" id="CHEBI:29105"/>
        <label>2</label>
    </ligand>
</feature>
<keyword evidence="7 13" id="KW-0479">Metal-binding</keyword>
<keyword evidence="10 14" id="KW-0456">Lyase</keyword>
<dbReference type="InterPro" id="IPR000771">
    <property type="entry name" value="FBA_II"/>
</dbReference>
<dbReference type="EC" id="4.1.2.13" evidence="5 14"/>
<evidence type="ECO:0000256" key="13">
    <source>
        <dbReference type="PIRSR" id="PIRSR001359-3"/>
    </source>
</evidence>
<dbReference type="Proteomes" id="UP000245590">
    <property type="component" value="Unassembled WGS sequence"/>
</dbReference>
<feature type="binding site" evidence="13">
    <location>
        <position position="162"/>
    </location>
    <ligand>
        <name>Zn(2+)</name>
        <dbReference type="ChEBI" id="CHEBI:29105"/>
        <label>2</label>
    </ligand>
</feature>
<reference evidence="15 16" key="1">
    <citation type="submission" date="2018-05" db="EMBL/GenBank/DDBJ databases">
        <title>Brachybacterium sp. M1HQ-2T, whole genome shotgun sequence.</title>
        <authorList>
            <person name="Tuo L."/>
        </authorList>
    </citation>
    <scope>NUCLEOTIDE SEQUENCE [LARGE SCALE GENOMIC DNA]</scope>
    <source>
        <strain evidence="15 16">M1HQ-2</strain>
    </source>
</reference>
<evidence type="ECO:0000256" key="1">
    <source>
        <dbReference type="ARBA" id="ARBA00000441"/>
    </source>
</evidence>
<dbReference type="PANTHER" id="PTHR30559:SF0">
    <property type="entry name" value="FRUCTOSE-BISPHOSPHATE ALDOLASE"/>
    <property type="match status" value="1"/>
</dbReference>
<dbReference type="Pfam" id="PF01116">
    <property type="entry name" value="F_bP_aldolase"/>
    <property type="match status" value="1"/>
</dbReference>
<evidence type="ECO:0000256" key="14">
    <source>
        <dbReference type="RuleBase" id="RU366023"/>
    </source>
</evidence>
<evidence type="ECO:0000256" key="8">
    <source>
        <dbReference type="ARBA" id="ARBA00022833"/>
    </source>
</evidence>
<dbReference type="PANTHER" id="PTHR30559">
    <property type="entry name" value="FRUCTOSE-BISPHOSPHATE ALDOLASE CLASS 2"/>
    <property type="match status" value="1"/>
</dbReference>
<dbReference type="OrthoDB" id="9803995at2"/>
<dbReference type="AlphaFoldDB" id="A0A2U2RKX3"/>
<keyword evidence="16" id="KW-1185">Reference proteome</keyword>
<comment type="caution">
    <text evidence="15">The sequence shown here is derived from an EMBL/GenBank/DDBJ whole genome shotgun (WGS) entry which is preliminary data.</text>
</comment>
<dbReference type="RefSeq" id="WP_109275115.1">
    <property type="nucleotide sequence ID" value="NZ_QFKX01000002.1"/>
</dbReference>
<evidence type="ECO:0000256" key="10">
    <source>
        <dbReference type="ARBA" id="ARBA00023239"/>
    </source>
</evidence>
<dbReference type="GO" id="GO:0008270">
    <property type="term" value="F:zinc ion binding"/>
    <property type="evidence" value="ECO:0007669"/>
    <property type="project" value="UniProtKB-UniRule"/>
</dbReference>
<sequence length="342" mass="36809">MPIASPDKYAEMIDRAKKGSFAYPAVNVSSSQTAIAALQGFTEANSDGIIQVSFGGAEYLSGSTVKDRVAGSIALAQFVHAVADNYPVNIALHTDHCAKEVLPTWVEPLIEWDLENRVKKGLDPLFQSHMWDGSAVPVDENLEIAERLLAKSAEAKKILEIEIGVVGGEEDGVQADVSNDKLFSTPEDGLKTAKKLGLGENGRYLTALTFGNVHGVYKPGNVKLRPSVLKDIQDAVGKEYGTDQPFDLVMHGGSGSTLEEIQEAVDNGVIKMNIDTDTQYAFTRPAAGHMFDNYDGVLKVDNEVGNKKAYDPRAWGKKAEAGMAARIVEASENLRSAGSHES</sequence>
<evidence type="ECO:0000313" key="15">
    <source>
        <dbReference type="EMBL" id="PWH06522.1"/>
    </source>
</evidence>
<dbReference type="NCBIfam" id="TIGR00167">
    <property type="entry name" value="cbbA"/>
    <property type="match status" value="1"/>
</dbReference>
<evidence type="ECO:0000256" key="3">
    <source>
        <dbReference type="ARBA" id="ARBA00004714"/>
    </source>
</evidence>
<feature type="active site" description="Proton donor" evidence="11">
    <location>
        <position position="95"/>
    </location>
</feature>
<evidence type="ECO:0000256" key="11">
    <source>
        <dbReference type="PIRSR" id="PIRSR001359-1"/>
    </source>
</evidence>
<keyword evidence="9 14" id="KW-0324">Glycolysis</keyword>
<evidence type="ECO:0000256" key="7">
    <source>
        <dbReference type="ARBA" id="ARBA00022723"/>
    </source>
</evidence>
<evidence type="ECO:0000313" key="16">
    <source>
        <dbReference type="Proteomes" id="UP000245590"/>
    </source>
</evidence>
<comment type="function">
    <text evidence="2 14">Catalyzes the aldol condensation of dihydroxyacetone phosphate (DHAP or glycerone-phosphate) with glyceraldehyde 3-phosphate (G3P) to form fructose 1,6-bisphosphate (FBP) in gluconeogenesis and the reverse reaction in glycolysis.</text>
</comment>
<dbReference type="PROSITE" id="PS00806">
    <property type="entry name" value="ALDOLASE_CLASS_II_2"/>
    <property type="match status" value="1"/>
</dbReference>
<evidence type="ECO:0000256" key="2">
    <source>
        <dbReference type="ARBA" id="ARBA00002181"/>
    </source>
</evidence>
<protein>
    <recommendedName>
        <fullName evidence="6 14">Fructose-bisphosphate aldolase</fullName>
        <shortName evidence="14">FBP aldolase</shortName>
        <ecNumber evidence="5 14">4.1.2.13</ecNumber>
    </recommendedName>
</protein>
<proteinExistence type="inferred from homology"/>
<evidence type="ECO:0000256" key="5">
    <source>
        <dbReference type="ARBA" id="ARBA00013068"/>
    </source>
</evidence>
<dbReference type="NCBIfam" id="NF006628">
    <property type="entry name" value="PRK09197.1"/>
    <property type="match status" value="1"/>
</dbReference>
<feature type="binding site" evidence="12">
    <location>
        <position position="215"/>
    </location>
    <ligand>
        <name>dihydroxyacetone phosphate</name>
        <dbReference type="ChEBI" id="CHEBI:57642"/>
    </ligand>
</feature>
<dbReference type="GO" id="GO:0005829">
    <property type="term" value="C:cytosol"/>
    <property type="evidence" value="ECO:0007669"/>
    <property type="project" value="TreeGrafter"/>
</dbReference>
<accession>A0A2U2RKX3</accession>
<dbReference type="NCBIfam" id="TIGR01520">
    <property type="entry name" value="FruBisAldo_II_A"/>
    <property type="match status" value="1"/>
</dbReference>
<feature type="binding site" evidence="12">
    <location>
        <begin position="273"/>
        <end position="276"/>
    </location>
    <ligand>
        <name>dihydroxyacetone phosphate</name>
        <dbReference type="ChEBI" id="CHEBI:57642"/>
    </ligand>
</feature>
<evidence type="ECO:0000256" key="9">
    <source>
        <dbReference type="ARBA" id="ARBA00023152"/>
    </source>
</evidence>
<evidence type="ECO:0000256" key="4">
    <source>
        <dbReference type="ARBA" id="ARBA00005812"/>
    </source>
</evidence>
<comment type="pathway">
    <text evidence="3 14">Carbohydrate degradation; glycolysis; D-glyceraldehyde 3-phosphate and glycerone phosphate from D-glucose: step 4/4.</text>
</comment>
<feature type="binding site" evidence="13">
    <location>
        <position position="96"/>
    </location>
    <ligand>
        <name>Zn(2+)</name>
        <dbReference type="ChEBI" id="CHEBI:29105"/>
        <label>1</label>
        <note>catalytic</note>
    </ligand>
</feature>
<dbReference type="EMBL" id="QFKX01000002">
    <property type="protein sequence ID" value="PWH06522.1"/>
    <property type="molecule type" value="Genomic_DNA"/>
</dbReference>
<dbReference type="UniPathway" id="UPA00109">
    <property type="reaction ID" value="UER00183"/>
</dbReference>
<dbReference type="Gene3D" id="3.20.20.70">
    <property type="entry name" value="Aldolase class I"/>
    <property type="match status" value="1"/>
</dbReference>
<dbReference type="GO" id="GO:0006096">
    <property type="term" value="P:glycolytic process"/>
    <property type="evidence" value="ECO:0007669"/>
    <property type="project" value="UniProtKB-UniPathway"/>
</dbReference>
<organism evidence="15 16">
    <name type="scientific">Brachybacterium endophyticum</name>
    <dbReference type="NCBI Taxonomy" id="2182385"/>
    <lineage>
        <taxon>Bacteria</taxon>
        <taxon>Bacillati</taxon>
        <taxon>Actinomycetota</taxon>
        <taxon>Actinomycetes</taxon>
        <taxon>Micrococcales</taxon>
        <taxon>Dermabacteraceae</taxon>
        <taxon>Brachybacterium</taxon>
    </lineage>
</organism>
<comment type="similarity">
    <text evidence="4 14">Belongs to the class II fructose-bisphosphate aldolase family.</text>
</comment>
<comment type="cofactor">
    <cofactor evidence="13 14">
        <name>Zn(2+)</name>
        <dbReference type="ChEBI" id="CHEBI:29105"/>
    </cofactor>
    <text evidence="13 14">Binds 2 Zn(2+) ions per subunit. One is catalytic and the other provides a structural contribution.</text>
</comment>